<dbReference type="EMBL" id="HBHQ01011069">
    <property type="protein sequence ID" value="CAD9815600.1"/>
    <property type="molecule type" value="Transcribed_RNA"/>
</dbReference>
<name>A0A7S2UCP9_9STRA</name>
<feature type="compositionally biased region" description="Polar residues" evidence="1">
    <location>
        <begin position="88"/>
        <end position="108"/>
    </location>
</feature>
<reference evidence="2" key="1">
    <citation type="submission" date="2021-01" db="EMBL/GenBank/DDBJ databases">
        <authorList>
            <person name="Corre E."/>
            <person name="Pelletier E."/>
            <person name="Niang G."/>
            <person name="Scheremetjew M."/>
            <person name="Finn R."/>
            <person name="Kale V."/>
            <person name="Holt S."/>
            <person name="Cochrane G."/>
            <person name="Meng A."/>
            <person name="Brown T."/>
            <person name="Cohen L."/>
        </authorList>
    </citation>
    <scope>NUCLEOTIDE SEQUENCE</scope>
    <source>
        <strain evidence="2">CCMP2084</strain>
    </source>
</reference>
<protein>
    <submittedName>
        <fullName evidence="2">Uncharacterized protein</fullName>
    </submittedName>
</protein>
<evidence type="ECO:0000256" key="1">
    <source>
        <dbReference type="SAM" id="MobiDB-lite"/>
    </source>
</evidence>
<accession>A0A7S2UCP9</accession>
<sequence length="133" mass="15423">MVIMLFMSGEPREGERRKRERIRHRRLQMKLATTKRNSDGVRCSRLVALTGTYQYRERQPKKGGNEREKYPDNERVHQKRSVLYCARTQPNPTYRNQPPPQNGAQICNSVASRPSALSSRPSLVVIQSPDESR</sequence>
<proteinExistence type="predicted"/>
<feature type="region of interest" description="Disordered" evidence="1">
    <location>
        <begin position="54"/>
        <end position="133"/>
    </location>
</feature>
<organism evidence="2">
    <name type="scientific">Attheya septentrionalis</name>
    <dbReference type="NCBI Taxonomy" id="420275"/>
    <lineage>
        <taxon>Eukaryota</taxon>
        <taxon>Sar</taxon>
        <taxon>Stramenopiles</taxon>
        <taxon>Ochrophyta</taxon>
        <taxon>Bacillariophyta</taxon>
        <taxon>Coscinodiscophyceae</taxon>
        <taxon>Chaetocerotophycidae</taxon>
        <taxon>Chaetocerotales</taxon>
        <taxon>Attheyaceae</taxon>
        <taxon>Attheya</taxon>
    </lineage>
</organism>
<feature type="compositionally biased region" description="Low complexity" evidence="1">
    <location>
        <begin position="109"/>
        <end position="124"/>
    </location>
</feature>
<evidence type="ECO:0000313" key="2">
    <source>
        <dbReference type="EMBL" id="CAD9815600.1"/>
    </source>
</evidence>
<feature type="compositionally biased region" description="Basic and acidic residues" evidence="1">
    <location>
        <begin position="55"/>
        <end position="76"/>
    </location>
</feature>
<dbReference type="AlphaFoldDB" id="A0A7S2UCP9"/>
<gene>
    <name evidence="2" type="ORF">ASEP1449_LOCUS7426</name>
</gene>